<protein>
    <submittedName>
        <fullName evidence="3">BGTF surface domain-containing protein</fullName>
    </submittedName>
</protein>
<evidence type="ECO:0000313" key="3">
    <source>
        <dbReference type="EMBL" id="MFC5367796.1"/>
    </source>
</evidence>
<name>A0ABD5RCY1_9EURY</name>
<evidence type="ECO:0000313" key="4">
    <source>
        <dbReference type="Proteomes" id="UP001596201"/>
    </source>
</evidence>
<dbReference type="RefSeq" id="WP_227230043.1">
    <property type="nucleotide sequence ID" value="NZ_JAJCVJ010000002.1"/>
</dbReference>
<dbReference type="InterPro" id="IPR057149">
    <property type="entry name" value="DUF7827"/>
</dbReference>
<dbReference type="Proteomes" id="UP001596201">
    <property type="component" value="Unassembled WGS sequence"/>
</dbReference>
<accession>A0ABD5RCY1</accession>
<gene>
    <name evidence="3" type="ORF">ACFPJ5_12725</name>
</gene>
<organism evidence="3 4">
    <name type="scientific">Salinirubrum litoreum</name>
    <dbReference type="NCBI Taxonomy" id="1126234"/>
    <lineage>
        <taxon>Archaea</taxon>
        <taxon>Methanobacteriati</taxon>
        <taxon>Methanobacteriota</taxon>
        <taxon>Stenosarchaea group</taxon>
        <taxon>Halobacteria</taxon>
        <taxon>Halobacteriales</taxon>
        <taxon>Haloferacaceae</taxon>
        <taxon>Salinirubrum</taxon>
    </lineage>
</organism>
<keyword evidence="1" id="KW-0472">Membrane</keyword>
<proteinExistence type="predicted"/>
<reference evidence="3 4" key="1">
    <citation type="journal article" date="2019" name="Int. J. Syst. Evol. Microbiol.">
        <title>The Global Catalogue of Microorganisms (GCM) 10K type strain sequencing project: providing services to taxonomists for standard genome sequencing and annotation.</title>
        <authorList>
            <consortium name="The Broad Institute Genomics Platform"/>
            <consortium name="The Broad Institute Genome Sequencing Center for Infectious Disease"/>
            <person name="Wu L."/>
            <person name="Ma J."/>
        </authorList>
    </citation>
    <scope>NUCLEOTIDE SEQUENCE [LARGE SCALE GENOMIC DNA]</scope>
    <source>
        <strain evidence="3 4">CGMCC 1.12237</strain>
    </source>
</reference>
<keyword evidence="1" id="KW-0812">Transmembrane</keyword>
<evidence type="ECO:0000259" key="2">
    <source>
        <dbReference type="Pfam" id="PF25162"/>
    </source>
</evidence>
<dbReference type="NCBIfam" id="NF045517">
    <property type="entry name" value="halo_surf_dom"/>
    <property type="match status" value="2"/>
</dbReference>
<keyword evidence="1" id="KW-1133">Transmembrane helix</keyword>
<comment type="caution">
    <text evidence="3">The sequence shown here is derived from an EMBL/GenBank/DDBJ whole genome shotgun (WGS) entry which is preliminary data.</text>
</comment>
<dbReference type="Pfam" id="PF25162">
    <property type="entry name" value="DUF7827"/>
    <property type="match status" value="2"/>
</dbReference>
<dbReference type="AlphaFoldDB" id="A0ABD5RCY1"/>
<feature type="domain" description="DUF7827" evidence="2">
    <location>
        <begin position="256"/>
        <end position="341"/>
    </location>
</feature>
<keyword evidence="4" id="KW-1185">Reference proteome</keyword>
<feature type="transmembrane region" description="Helical" evidence="1">
    <location>
        <begin position="516"/>
        <end position="538"/>
    </location>
</feature>
<dbReference type="EMBL" id="JBHSKX010000002">
    <property type="protein sequence ID" value="MFC5367796.1"/>
    <property type="molecule type" value="Genomic_DNA"/>
</dbReference>
<feature type="domain" description="DUF7827" evidence="2">
    <location>
        <begin position="375"/>
        <end position="478"/>
    </location>
</feature>
<evidence type="ECO:0000256" key="1">
    <source>
        <dbReference type="SAM" id="Phobius"/>
    </source>
</evidence>
<sequence>MSRLPVLVCVLLVAGPLVGGATAADPASPPADTTFVHEGESITVNATAGAVVAGTTDLPPGTEVSVRLQSSGSASPFLLADSTTVDRDGRFRSVVDLSAVSPGSEFEAVVHYNGTTVAETTGTVVACDGCRAAAETTRVTSTDPAPAGPGVAIEGRAAVAPGTDLTVRVRSTGGTALLVSETATVGRDGRFRAVVDLSDADPNSTLSVAVRRDGGVLTETTRTVAACEDCRQTATADETGVPDTVELLAGTEPGLPVTLADASEARIVIGDASVNYRVNGTVTDENGDGRVRVAVNRTAAGTPDEGVPTLSARGDSDTVTVTDETALPAGQDGLDAGAYPVRLFVDGAVVDTGTLVLPATDADRRTETTPVAEFGLDGNVLTTRRGQVFGVAMTLGDADAATLRFGGPSENYTAVVTARDANDDGRVRLLFDTTAVAEGDAWRAAGDDEATVRRTNASAVDSSRRGLPAGDYSLALHRGATVTDGPADIGTLVVQPSPASETTNDPATDESLPVTALAALGGGGLLALLALVAIVGGVRD</sequence>